<dbReference type="EMBL" id="JAGJWX010000004">
    <property type="protein sequence ID" value="MBP2857284.1"/>
    <property type="molecule type" value="Genomic_DNA"/>
</dbReference>
<reference evidence="2 3" key="1">
    <citation type="submission" date="2021-04" db="EMBL/GenBank/DDBJ databases">
        <title>Genomic and host-range diversity within the Dickeya zeae complex, identification of D. zeae and D. oryzae members, proposal of two novel subspecies D. zeae subsp. zeae subsp. nov. and D. zeae subsp. dombae subsp. nov.</title>
        <authorList>
            <person name="Van Gijsegem F."/>
            <person name="Hugouvieux-Cotte-Pattat N."/>
        </authorList>
    </citation>
    <scope>NUCLEOTIDE SEQUENCE [LARGE SCALE GENOMIC DNA]</scope>
    <source>
        <strain evidence="2 3">FVG03</strain>
    </source>
</reference>
<dbReference type="InterPro" id="IPR036278">
    <property type="entry name" value="Sialidase_sf"/>
</dbReference>
<comment type="caution">
    <text evidence="2">The sequence shown here is derived from an EMBL/GenBank/DDBJ whole genome shotgun (WGS) entry which is preliminary data.</text>
</comment>
<keyword evidence="2" id="KW-0378">Hydrolase</keyword>
<evidence type="ECO:0000313" key="2">
    <source>
        <dbReference type="EMBL" id="MBP2857284.1"/>
    </source>
</evidence>
<sequence>MTTETTETTETITIERDGLVRPADADNQRLDAYIPSECPQNHASNLLHLPNGDVLCVWFGGTQEGVSDISIYLSRLVNGSGQWTPAVKLSDDPTRSEQNPVLFLAPDGILWLLYTAQKSGNQDTAIVRYRQSLDQGYTWGEIGVLLEQPGTFIRQPITVLPNGDWLLPVFYCRVQPGEKWVGNDDISAVKISSDRGQTWRESVVPNSTGCVHMNITLLEDGTLLALFRSRWADFIYRSHSTDGGETWSEPEATSLPNNNSSIQVTTLDNGHLALVFNAMNADGATERRLSLYDEIEDEEESDAKMPEIATGRSAFWGAPRAPMTLAISEDGGKTWPWQRNLEVGDGYCMTNNSTEKRNREFSYPSIKQGPDGKLHIAFTYFRQAIKYVCVSEEWVKG</sequence>
<evidence type="ECO:0000259" key="1">
    <source>
        <dbReference type="Pfam" id="PF13088"/>
    </source>
</evidence>
<name>A0ABS5BA05_9GAMM</name>
<keyword evidence="2" id="KW-0326">Glycosidase</keyword>
<dbReference type="Proteomes" id="UP000810130">
    <property type="component" value="Unassembled WGS sequence"/>
</dbReference>
<organism evidence="2 3">
    <name type="scientific">Dickeya oryzae</name>
    <dbReference type="NCBI Taxonomy" id="1240404"/>
    <lineage>
        <taxon>Bacteria</taxon>
        <taxon>Pseudomonadati</taxon>
        <taxon>Pseudomonadota</taxon>
        <taxon>Gammaproteobacteria</taxon>
        <taxon>Enterobacterales</taxon>
        <taxon>Pectobacteriaceae</taxon>
        <taxon>Dickeya</taxon>
    </lineage>
</organism>
<dbReference type="RefSeq" id="WP_210174583.1">
    <property type="nucleotide sequence ID" value="NZ_JAGJWX010000004.1"/>
</dbReference>
<dbReference type="Gene3D" id="2.120.10.10">
    <property type="match status" value="1"/>
</dbReference>
<dbReference type="Pfam" id="PF13088">
    <property type="entry name" value="BNR_2"/>
    <property type="match status" value="1"/>
</dbReference>
<dbReference type="GO" id="GO:0004308">
    <property type="term" value="F:exo-alpha-sialidase activity"/>
    <property type="evidence" value="ECO:0007669"/>
    <property type="project" value="UniProtKB-EC"/>
</dbReference>
<feature type="domain" description="Sialidase" evidence="1">
    <location>
        <begin position="52"/>
        <end position="376"/>
    </location>
</feature>
<dbReference type="EC" id="3.2.1.18" evidence="2"/>
<dbReference type="PANTHER" id="PTHR43752:SF2">
    <property type="entry name" value="BNR_ASP-BOX REPEAT FAMILY PROTEIN"/>
    <property type="match status" value="1"/>
</dbReference>
<gene>
    <name evidence="2" type="ORF">J8657_06685</name>
</gene>
<evidence type="ECO:0000313" key="3">
    <source>
        <dbReference type="Proteomes" id="UP000810130"/>
    </source>
</evidence>
<keyword evidence="3" id="KW-1185">Reference proteome</keyword>
<dbReference type="CDD" id="cd15482">
    <property type="entry name" value="Sialidase_non-viral"/>
    <property type="match status" value="1"/>
</dbReference>
<protein>
    <submittedName>
        <fullName evidence="2">Exo-alpha-sialidase</fullName>
        <ecNumber evidence="2">3.2.1.18</ecNumber>
    </submittedName>
</protein>
<dbReference type="SUPFAM" id="SSF50939">
    <property type="entry name" value="Sialidases"/>
    <property type="match status" value="1"/>
</dbReference>
<dbReference type="InterPro" id="IPR011040">
    <property type="entry name" value="Sialidase"/>
</dbReference>
<dbReference type="PANTHER" id="PTHR43752">
    <property type="entry name" value="BNR/ASP-BOX REPEAT FAMILY PROTEIN"/>
    <property type="match status" value="1"/>
</dbReference>
<proteinExistence type="predicted"/>
<accession>A0ABS5BA05</accession>